<evidence type="ECO:0000256" key="1">
    <source>
        <dbReference type="SAM" id="MobiDB-lite"/>
    </source>
</evidence>
<evidence type="ECO:0008006" key="4">
    <source>
        <dbReference type="Google" id="ProtNLM"/>
    </source>
</evidence>
<proteinExistence type="predicted"/>
<name>A0A0S4L4M4_9BACT</name>
<organism evidence="2 3">
    <name type="scientific">Candidatus Nitrospira nitrificans</name>
    <dbReference type="NCBI Taxonomy" id="1742973"/>
    <lineage>
        <taxon>Bacteria</taxon>
        <taxon>Pseudomonadati</taxon>
        <taxon>Nitrospirota</taxon>
        <taxon>Nitrospiria</taxon>
        <taxon>Nitrospirales</taxon>
        <taxon>Nitrospiraceae</taxon>
        <taxon>Nitrospira</taxon>
    </lineage>
</organism>
<feature type="region of interest" description="Disordered" evidence="1">
    <location>
        <begin position="72"/>
        <end position="94"/>
    </location>
</feature>
<reference evidence="3" key="1">
    <citation type="submission" date="2015-10" db="EMBL/GenBank/DDBJ databases">
        <authorList>
            <person name="Luecker S."/>
            <person name="Luecker S."/>
        </authorList>
    </citation>
    <scope>NUCLEOTIDE SEQUENCE [LARGE SCALE GENOMIC DNA]</scope>
</reference>
<sequence length="154" mass="17042">MLKRGFIVVAVLILAGCVSARGFDRGALRQQLAQDAPHHVTSPDIQRALELKPQLKFPFRLAVYLQSGSTSVTDNEWSPNSGYGQPSSHSASTKDWRWEGADKDQILSEIEKLKGIIKMSVENVLSRSMVMALVRLPSCSAQRPPLSARSQLWP</sequence>
<dbReference type="PROSITE" id="PS51257">
    <property type="entry name" value="PROKAR_LIPOPROTEIN"/>
    <property type="match status" value="1"/>
</dbReference>
<dbReference type="Proteomes" id="UP000198736">
    <property type="component" value="Unassembled WGS sequence"/>
</dbReference>
<dbReference type="EMBL" id="CZPZ01000002">
    <property type="protein sequence ID" value="CUS32583.1"/>
    <property type="molecule type" value="Genomic_DNA"/>
</dbReference>
<accession>A0A0S4L4M4</accession>
<dbReference type="STRING" id="1742973.COMA2_100193"/>
<dbReference type="AlphaFoldDB" id="A0A0S4L4M4"/>
<protein>
    <recommendedName>
        <fullName evidence="4">Lipoprotein</fullName>
    </recommendedName>
</protein>
<evidence type="ECO:0000313" key="2">
    <source>
        <dbReference type="EMBL" id="CUS32583.1"/>
    </source>
</evidence>
<feature type="compositionally biased region" description="Polar residues" evidence="1">
    <location>
        <begin position="72"/>
        <end position="91"/>
    </location>
</feature>
<keyword evidence="3" id="KW-1185">Reference proteome</keyword>
<evidence type="ECO:0000313" key="3">
    <source>
        <dbReference type="Proteomes" id="UP000198736"/>
    </source>
</evidence>
<gene>
    <name evidence="2" type="ORF">COMA2_100193</name>
</gene>